<name>A0A7K1J531_9BIFI</name>
<dbReference type="InterPro" id="IPR010640">
    <property type="entry name" value="Low_temperature_requirement_A"/>
</dbReference>
<dbReference type="PANTHER" id="PTHR36840">
    <property type="entry name" value="BLL5714 PROTEIN"/>
    <property type="match status" value="1"/>
</dbReference>
<keyword evidence="1" id="KW-0472">Membrane</keyword>
<keyword evidence="1" id="KW-0812">Transmembrane</keyword>
<feature type="transmembrane region" description="Helical" evidence="1">
    <location>
        <begin position="98"/>
        <end position="118"/>
    </location>
</feature>
<feature type="transmembrane region" description="Helical" evidence="1">
    <location>
        <begin position="283"/>
        <end position="301"/>
    </location>
</feature>
<comment type="caution">
    <text evidence="2">The sequence shown here is derived from an EMBL/GenBank/DDBJ whole genome shotgun (WGS) entry which is preliminary data.</text>
</comment>
<gene>
    <name evidence="2" type="ORF">GSD1FS_0996</name>
</gene>
<feature type="transmembrane region" description="Helical" evidence="1">
    <location>
        <begin position="71"/>
        <end position="92"/>
    </location>
</feature>
<accession>A0A7K1J531</accession>
<dbReference type="Proteomes" id="UP000487882">
    <property type="component" value="Unassembled WGS sequence"/>
</dbReference>
<organism evidence="2 3">
    <name type="scientific">Bifidobacterium canis</name>
    <dbReference type="NCBI Taxonomy" id="2610880"/>
    <lineage>
        <taxon>Bacteria</taxon>
        <taxon>Bacillati</taxon>
        <taxon>Actinomycetota</taxon>
        <taxon>Actinomycetes</taxon>
        <taxon>Bifidobacteriales</taxon>
        <taxon>Bifidobacteriaceae</taxon>
        <taxon>Bifidobacterium</taxon>
    </lineage>
</organism>
<evidence type="ECO:0000313" key="2">
    <source>
        <dbReference type="EMBL" id="MUH59661.1"/>
    </source>
</evidence>
<feature type="transmembrane region" description="Helical" evidence="1">
    <location>
        <begin position="39"/>
        <end position="59"/>
    </location>
</feature>
<dbReference type="PANTHER" id="PTHR36840:SF1">
    <property type="entry name" value="BLL5714 PROTEIN"/>
    <property type="match status" value="1"/>
</dbReference>
<keyword evidence="1" id="KW-1133">Transmembrane helix</keyword>
<keyword evidence="3" id="KW-1185">Reference proteome</keyword>
<feature type="transmembrane region" description="Helical" evidence="1">
    <location>
        <begin position="227"/>
        <end position="245"/>
    </location>
</feature>
<dbReference type="Pfam" id="PF06772">
    <property type="entry name" value="LtrA"/>
    <property type="match status" value="1"/>
</dbReference>
<evidence type="ECO:0000256" key="1">
    <source>
        <dbReference type="SAM" id="Phobius"/>
    </source>
</evidence>
<reference evidence="2 3" key="1">
    <citation type="submission" date="2019-09" db="EMBL/GenBank/DDBJ databases">
        <title>Bifidobacterium canis sp. nov., isolated from the digestive tract of German Shepherd dog puppy.</title>
        <authorList>
            <person name="Bunesova V."/>
        </authorList>
    </citation>
    <scope>NUCLEOTIDE SEQUENCE [LARGE SCALE GENOMIC DNA]</scope>
    <source>
        <strain evidence="2 3">GSD1FS</strain>
    </source>
</reference>
<dbReference type="EMBL" id="WNLP01000004">
    <property type="protein sequence ID" value="MUH59661.1"/>
    <property type="molecule type" value="Genomic_DNA"/>
</dbReference>
<feature type="transmembrane region" description="Helical" evidence="1">
    <location>
        <begin position="161"/>
        <end position="185"/>
    </location>
</feature>
<evidence type="ECO:0000313" key="3">
    <source>
        <dbReference type="Proteomes" id="UP000487882"/>
    </source>
</evidence>
<dbReference type="AlphaFoldDB" id="A0A7K1J531"/>
<protein>
    <submittedName>
        <fullName evidence="2">Low temperature requirement protein LtrA</fullName>
    </submittedName>
</protein>
<proteinExistence type="predicted"/>
<feature type="transmembrane region" description="Helical" evidence="1">
    <location>
        <begin position="257"/>
        <end position="277"/>
    </location>
</feature>
<feature type="transmembrane region" description="Helical" evidence="1">
    <location>
        <begin position="197"/>
        <end position="215"/>
    </location>
</feature>
<sequence length="320" mass="36102">MNRYGTWTWWEYLFTSIDMLATLYLVNTLSVASDWDGVAGTYNLAMVVSLACVWAMYFIRTRVGCRDARAARNSCIILAIVIALYAVTYVGAINHVHWMIVGFGAFTTVVGMFLPFFIRGDFDASIISFPHLAERFELLTIITFGESVVGMTRFFDVHQLSLLPILIFAVMLLMFGCYVIQMHVLCNHHRVDRALRLMFTHYFIVIAINLVTVGFELLNNSESNRMFVALLTICALAVFYISIYANSGYYFNDLAFTLNDGIISAVSLVIGGVLMVLLRDSNIGMMCGLLVPVICNFVMLLRKGLHWQHEHAEHSAEIAH</sequence>
<feature type="transmembrane region" description="Helical" evidence="1">
    <location>
        <begin position="12"/>
        <end position="33"/>
    </location>
</feature>